<keyword evidence="1" id="KW-0675">Receptor</keyword>
<accession>A0A2Z6ZUM0</accession>
<gene>
    <name evidence="1" type="ORF">F511_45991</name>
</gene>
<keyword evidence="1" id="KW-0808">Transferase</keyword>
<reference evidence="1 2" key="1">
    <citation type="journal article" date="2015" name="Proc. Natl. Acad. Sci. U.S.A.">
        <title>The resurrection genome of Boea hygrometrica: A blueprint for survival of dehydration.</title>
        <authorList>
            <person name="Xiao L."/>
            <person name="Yang G."/>
            <person name="Zhang L."/>
            <person name="Yang X."/>
            <person name="Zhao S."/>
            <person name="Ji Z."/>
            <person name="Zhou Q."/>
            <person name="Hu M."/>
            <person name="Wang Y."/>
            <person name="Chen M."/>
            <person name="Xu Y."/>
            <person name="Jin H."/>
            <person name="Xiao X."/>
            <person name="Hu G."/>
            <person name="Bao F."/>
            <person name="Hu Y."/>
            <person name="Wan P."/>
            <person name="Li L."/>
            <person name="Deng X."/>
            <person name="Kuang T."/>
            <person name="Xiang C."/>
            <person name="Zhu J.K."/>
            <person name="Oliver M.J."/>
            <person name="He Y."/>
        </authorList>
    </citation>
    <scope>NUCLEOTIDE SEQUENCE [LARGE SCALE GENOMIC DNA]</scope>
    <source>
        <strain evidence="2">cv. XS01</strain>
    </source>
</reference>
<keyword evidence="1" id="KW-0418">Kinase</keyword>
<keyword evidence="2" id="KW-1185">Reference proteome</keyword>
<organism evidence="1 2">
    <name type="scientific">Dorcoceras hygrometricum</name>
    <dbReference type="NCBI Taxonomy" id="472368"/>
    <lineage>
        <taxon>Eukaryota</taxon>
        <taxon>Viridiplantae</taxon>
        <taxon>Streptophyta</taxon>
        <taxon>Embryophyta</taxon>
        <taxon>Tracheophyta</taxon>
        <taxon>Spermatophyta</taxon>
        <taxon>Magnoliopsida</taxon>
        <taxon>eudicotyledons</taxon>
        <taxon>Gunneridae</taxon>
        <taxon>Pentapetalae</taxon>
        <taxon>asterids</taxon>
        <taxon>lamiids</taxon>
        <taxon>Lamiales</taxon>
        <taxon>Gesneriaceae</taxon>
        <taxon>Didymocarpoideae</taxon>
        <taxon>Trichosporeae</taxon>
        <taxon>Loxocarpinae</taxon>
        <taxon>Dorcoceras</taxon>
    </lineage>
</organism>
<dbReference type="GO" id="GO:0016301">
    <property type="term" value="F:kinase activity"/>
    <property type="evidence" value="ECO:0007669"/>
    <property type="project" value="UniProtKB-KW"/>
</dbReference>
<evidence type="ECO:0000313" key="1">
    <source>
        <dbReference type="EMBL" id="KZT76984.1"/>
    </source>
</evidence>
<evidence type="ECO:0000313" key="2">
    <source>
        <dbReference type="Proteomes" id="UP000250235"/>
    </source>
</evidence>
<dbReference type="AlphaFoldDB" id="A0A2Z6ZUM0"/>
<name>A0A2Z6ZUM0_9LAMI</name>
<sequence length="107" mass="12245">MISAVAQRQNINPVASYSASSRSTMKRCYTSRLNCKGAKTRRRKETAVARSVVTKRRQQLSEHLLNNLLKNIQLLDAINVQDGKIQWLSLSRASCLELRSQRVYYFG</sequence>
<dbReference type="EMBL" id="KV078146">
    <property type="protein sequence ID" value="KZT76984.1"/>
    <property type="molecule type" value="Genomic_DNA"/>
</dbReference>
<dbReference type="Proteomes" id="UP000250235">
    <property type="component" value="Unassembled WGS sequence"/>
</dbReference>
<proteinExistence type="predicted"/>
<protein>
    <submittedName>
        <fullName evidence="1">Putative LRR receptor-like serine/threonine-protein kinase</fullName>
    </submittedName>
</protein>